<protein>
    <submittedName>
        <fullName evidence="7">Methyltransferase</fullName>
    </submittedName>
</protein>
<organism evidence="7 8">
    <name type="scientific">Phenylobacterium deserti</name>
    <dbReference type="NCBI Taxonomy" id="1914756"/>
    <lineage>
        <taxon>Bacteria</taxon>
        <taxon>Pseudomonadati</taxon>
        <taxon>Pseudomonadota</taxon>
        <taxon>Alphaproteobacteria</taxon>
        <taxon>Caulobacterales</taxon>
        <taxon>Caulobacteraceae</taxon>
        <taxon>Phenylobacterium</taxon>
    </lineage>
</organism>
<dbReference type="Proteomes" id="UP000249725">
    <property type="component" value="Unassembled WGS sequence"/>
</dbReference>
<dbReference type="GO" id="GO:0003676">
    <property type="term" value="F:nucleic acid binding"/>
    <property type="evidence" value="ECO:0007669"/>
    <property type="project" value="InterPro"/>
</dbReference>
<dbReference type="GO" id="GO:0006364">
    <property type="term" value="P:rRNA processing"/>
    <property type="evidence" value="ECO:0007669"/>
    <property type="project" value="UniProtKB-KW"/>
</dbReference>
<dbReference type="RefSeq" id="WP_111516451.1">
    <property type="nucleotide sequence ID" value="NZ_QFYR01000006.1"/>
</dbReference>
<evidence type="ECO:0000313" key="7">
    <source>
        <dbReference type="EMBL" id="RAK50722.1"/>
    </source>
</evidence>
<dbReference type="PROSITE" id="PS00092">
    <property type="entry name" value="N6_MTASE"/>
    <property type="match status" value="1"/>
</dbReference>
<dbReference type="AlphaFoldDB" id="A0A328A850"/>
<dbReference type="Gene3D" id="3.40.50.150">
    <property type="entry name" value="Vaccinia Virus protein VP39"/>
    <property type="match status" value="1"/>
</dbReference>
<keyword evidence="4 7" id="KW-0808">Transferase</keyword>
<evidence type="ECO:0000256" key="4">
    <source>
        <dbReference type="ARBA" id="ARBA00022679"/>
    </source>
</evidence>
<evidence type="ECO:0000256" key="3">
    <source>
        <dbReference type="ARBA" id="ARBA00022603"/>
    </source>
</evidence>
<dbReference type="PANTHER" id="PTHR47816">
    <property type="entry name" value="RIBOSOMAL RNA SMALL SUBUNIT METHYLTRANSFERASE C"/>
    <property type="match status" value="1"/>
</dbReference>
<evidence type="ECO:0000256" key="5">
    <source>
        <dbReference type="ARBA" id="ARBA00022691"/>
    </source>
</evidence>
<reference evidence="8" key="1">
    <citation type="submission" date="2018-05" db="EMBL/GenBank/DDBJ databases">
        <authorList>
            <person name="Li X."/>
        </authorList>
    </citation>
    <scope>NUCLEOTIDE SEQUENCE [LARGE SCALE GENOMIC DNA]</scope>
    <source>
        <strain evidence="8">YIM 73061</strain>
    </source>
</reference>
<keyword evidence="1" id="KW-0963">Cytoplasm</keyword>
<dbReference type="GO" id="GO:0032259">
    <property type="term" value="P:methylation"/>
    <property type="evidence" value="ECO:0007669"/>
    <property type="project" value="UniProtKB-KW"/>
</dbReference>
<dbReference type="PANTHER" id="PTHR47816:SF4">
    <property type="entry name" value="RIBOSOMAL RNA SMALL SUBUNIT METHYLTRANSFERASE C"/>
    <property type="match status" value="1"/>
</dbReference>
<feature type="domain" description="Methyltransferase small" evidence="6">
    <location>
        <begin position="137"/>
        <end position="216"/>
    </location>
</feature>
<dbReference type="Pfam" id="PF05175">
    <property type="entry name" value="MTS"/>
    <property type="match status" value="1"/>
</dbReference>
<evidence type="ECO:0000313" key="8">
    <source>
        <dbReference type="Proteomes" id="UP000249725"/>
    </source>
</evidence>
<dbReference type="SUPFAM" id="SSF53335">
    <property type="entry name" value="S-adenosyl-L-methionine-dependent methyltransferases"/>
    <property type="match status" value="1"/>
</dbReference>
<dbReference type="InterPro" id="IPR029063">
    <property type="entry name" value="SAM-dependent_MTases_sf"/>
</dbReference>
<dbReference type="InterPro" id="IPR046977">
    <property type="entry name" value="RsmC/RlmG"/>
</dbReference>
<gene>
    <name evidence="7" type="ORF">DJ018_18400</name>
</gene>
<dbReference type="GO" id="GO:0008757">
    <property type="term" value="F:S-adenosylmethionine-dependent methyltransferase activity"/>
    <property type="evidence" value="ECO:0007669"/>
    <property type="project" value="InterPro"/>
</dbReference>
<evidence type="ECO:0000256" key="1">
    <source>
        <dbReference type="ARBA" id="ARBA00022490"/>
    </source>
</evidence>
<keyword evidence="2" id="KW-0698">rRNA processing</keyword>
<name>A0A328A850_9CAUL</name>
<dbReference type="InterPro" id="IPR007848">
    <property type="entry name" value="Small_mtfrase_dom"/>
</dbReference>
<keyword evidence="8" id="KW-1185">Reference proteome</keyword>
<proteinExistence type="predicted"/>
<dbReference type="CDD" id="cd02440">
    <property type="entry name" value="AdoMet_MTases"/>
    <property type="match status" value="1"/>
</dbReference>
<keyword evidence="3 7" id="KW-0489">Methyltransferase</keyword>
<dbReference type="InterPro" id="IPR002052">
    <property type="entry name" value="DNA_methylase_N6_adenine_CS"/>
</dbReference>
<keyword evidence="5" id="KW-0949">S-adenosyl-L-methionine</keyword>
<evidence type="ECO:0000256" key="2">
    <source>
        <dbReference type="ARBA" id="ARBA00022552"/>
    </source>
</evidence>
<evidence type="ECO:0000259" key="6">
    <source>
        <dbReference type="Pfam" id="PF05175"/>
    </source>
</evidence>
<comment type="caution">
    <text evidence="7">The sequence shown here is derived from an EMBL/GenBank/DDBJ whole genome shotgun (WGS) entry which is preliminary data.</text>
</comment>
<dbReference type="EMBL" id="QFYR01000006">
    <property type="protein sequence ID" value="RAK50722.1"/>
    <property type="molecule type" value="Genomic_DNA"/>
</dbReference>
<accession>A0A328A850</accession>
<dbReference type="GO" id="GO:0008170">
    <property type="term" value="F:N-methyltransferase activity"/>
    <property type="evidence" value="ECO:0007669"/>
    <property type="project" value="UniProtKB-ARBA"/>
</dbReference>
<sequence length="322" mass="34843">MPLEAPLSSADEPLLRLLEQLDAQGYDFVTATPATHARVLRRPGKALARDVRDVLGWSLPFRREHIPAQLIELLDAAGVLAQEGELLKSEVRVSRVRGLLFLHSAYPTDEEDAVFLGPDSYRFASFIAAELAGRSWVGRLVDVGGGAGVGALTAAAGRGGVQVLITDVNAKALRLARINAYHARLRVETRETAGLEDVPEGADLILANPPYMVDGKARAYRDGGDMHGAALSLEWAKTAYAKLAPGGRFLLYTGSAIVDGGQDELRQALNVFTEEIGARLSYRELDPDVFGEELDKPPYQDVERIAVVGAVITKPRRTPPEN</sequence>
<dbReference type="OrthoDB" id="9800643at2"/>